<evidence type="ECO:0000313" key="3">
    <source>
        <dbReference type="Proteomes" id="UP001157974"/>
    </source>
</evidence>
<name>A0AAV8UV87_9RHOD</name>
<gene>
    <name evidence="2" type="ORF">NDN08_001519</name>
</gene>
<feature type="region of interest" description="Disordered" evidence="1">
    <location>
        <begin position="467"/>
        <end position="491"/>
    </location>
</feature>
<reference evidence="2 3" key="1">
    <citation type="journal article" date="2023" name="Nat. Commun.">
        <title>Origin of minicircular mitochondrial genomes in red algae.</title>
        <authorList>
            <person name="Lee Y."/>
            <person name="Cho C.H."/>
            <person name="Lee Y.M."/>
            <person name="Park S.I."/>
            <person name="Yang J.H."/>
            <person name="West J.A."/>
            <person name="Bhattacharya D."/>
            <person name="Yoon H.S."/>
        </authorList>
    </citation>
    <scope>NUCLEOTIDE SEQUENCE [LARGE SCALE GENOMIC DNA]</scope>
    <source>
        <strain evidence="2 3">CCMP1338</strain>
        <tissue evidence="2">Whole cell</tissue>
    </source>
</reference>
<dbReference type="Proteomes" id="UP001157974">
    <property type="component" value="Unassembled WGS sequence"/>
</dbReference>
<dbReference type="AlphaFoldDB" id="A0AAV8UV87"/>
<protein>
    <submittedName>
        <fullName evidence="2">Uncharacterized protein</fullName>
    </submittedName>
</protein>
<feature type="region of interest" description="Disordered" evidence="1">
    <location>
        <begin position="513"/>
        <end position="540"/>
    </location>
</feature>
<accession>A0AAV8UV87</accession>
<organism evidence="2 3">
    <name type="scientific">Rhodosorus marinus</name>
    <dbReference type="NCBI Taxonomy" id="101924"/>
    <lineage>
        <taxon>Eukaryota</taxon>
        <taxon>Rhodophyta</taxon>
        <taxon>Stylonematophyceae</taxon>
        <taxon>Stylonematales</taxon>
        <taxon>Stylonemataceae</taxon>
        <taxon>Rhodosorus</taxon>
    </lineage>
</organism>
<comment type="caution">
    <text evidence="2">The sequence shown here is derived from an EMBL/GenBank/DDBJ whole genome shotgun (WGS) entry which is preliminary data.</text>
</comment>
<dbReference type="EMBL" id="JAMWBK010000005">
    <property type="protein sequence ID" value="KAJ8905007.1"/>
    <property type="molecule type" value="Genomic_DNA"/>
</dbReference>
<keyword evidence="3" id="KW-1185">Reference proteome</keyword>
<evidence type="ECO:0000313" key="2">
    <source>
        <dbReference type="EMBL" id="KAJ8905007.1"/>
    </source>
</evidence>
<proteinExistence type="predicted"/>
<evidence type="ECO:0000256" key="1">
    <source>
        <dbReference type="SAM" id="MobiDB-lite"/>
    </source>
</evidence>
<sequence>MMPVKDLLRWGEDDIVRNTVELDMMSSSNEQSYPSNPASQLPISKHMLSTIFRHVLSDSDSKHVFVENEQEDHFLYGLVLPLLARILCASCPGLLCIVEMPTAPEFGQEVGWKDKPMFSEIEAKAMRLLSNGFEVLTSRLPTRADGRNDYKLATVGWVQAGVLSPSKRQGSLPLTFSNGHKVNSDGIAITFANGSMCQLTIRDPWTSLEALKLPEEFPVAIFAFNYCVRNGGYHGLDGNPNGSIPLKEHAPLSNGKLAAVTRRNVLYVEIGHMLKKPSSADVSAQAATSPWNVPGSKLPRTTVEEMARQWTSVNGRERSSLQAGVHCSRVEDHGAAFDVHHGEEVYHRRTQEMATNGVDTHSAGSKEVEMTPGNHEPQLIGQQNGIFHPSIAHLHSQGHPVERLYHYPGFSTAGAHMQLTAQLPMNNMVPLYVNQNGFRAPVSSLPAQYQGPPHVEVGDVPESLHRTKQHNGNGGADGLGSSHSGVEDSAGASEALVQMKYGRKHYETTGSNIAGSELQRNEAHPVAKAMAVDEQPYIQR</sequence>